<proteinExistence type="inferred from homology"/>
<dbReference type="PANTHER" id="PTHR36512:SF3">
    <property type="entry name" value="BLR5678 PROTEIN"/>
    <property type="match status" value="1"/>
</dbReference>
<dbReference type="InterPro" id="IPR016117">
    <property type="entry name" value="ArgJ-like_dom_sf"/>
</dbReference>
<dbReference type="SUPFAM" id="SSF56266">
    <property type="entry name" value="DmpA/ArgJ-like"/>
    <property type="match status" value="1"/>
</dbReference>
<sequence length="396" mass="40677">MDQSYQVVSWRAGWRVSMGIAASMAALVPAMLAAQQPPAAPGGQPARPPMARVTVIGPGPNNSITDVPGVKVGNYTRSDSGYRSGTTVIRTETGATAGYSQMGGAPGTKETDLLKPGGQVRGVQAIVLSGGSAYGLDAATGVMQWMEEHKFGVPVGGGVVPIVPAAILMDLGRGGDFKKRPNAMFGYKATEAASTQPVKSGRTGMGMGAGWGMGTASVKLSNGYTVAAIVGLNPAGSPVDPRTCLPYGYFLELADEFNIVQPKAEECQTAQAGRGGPNDGSDGAPRNTTIALVATDAPLIDLEAERMAQIANAGLARSIRPIHNIGDGDTVFGIATTPFTTQLGNADLQAIFNAAADVLGRAVVHAVLDSKQVGNSRLGYCETYPSACVKRKAAGR</sequence>
<keyword evidence="2" id="KW-0812">Transmembrane</keyword>
<dbReference type="AlphaFoldDB" id="A0A3D4V7T6"/>
<keyword evidence="2" id="KW-1133">Transmembrane helix</keyword>
<gene>
    <name evidence="3" type="ORF">DGD08_04150</name>
</gene>
<evidence type="ECO:0000313" key="4">
    <source>
        <dbReference type="Proteomes" id="UP000264071"/>
    </source>
</evidence>
<dbReference type="GO" id="GO:0004177">
    <property type="term" value="F:aminopeptidase activity"/>
    <property type="evidence" value="ECO:0007669"/>
    <property type="project" value="TreeGrafter"/>
</dbReference>
<comment type="similarity">
    <text evidence="1">Belongs to the peptidase S58 family.</text>
</comment>
<dbReference type="Gene3D" id="3.60.70.12">
    <property type="entry name" value="L-amino peptidase D-ALA esterase/amidase"/>
    <property type="match status" value="1"/>
</dbReference>
<keyword evidence="2" id="KW-0472">Membrane</keyword>
<evidence type="ECO:0000313" key="3">
    <source>
        <dbReference type="EMBL" id="HCT56387.1"/>
    </source>
</evidence>
<feature type="transmembrane region" description="Helical" evidence="2">
    <location>
        <begin position="12"/>
        <end position="32"/>
    </location>
</feature>
<dbReference type="Proteomes" id="UP000264071">
    <property type="component" value="Unassembled WGS sequence"/>
</dbReference>
<reference evidence="3 4" key="1">
    <citation type="journal article" date="2018" name="Nat. Biotechnol.">
        <title>A standardized bacterial taxonomy based on genome phylogeny substantially revises the tree of life.</title>
        <authorList>
            <person name="Parks D.H."/>
            <person name="Chuvochina M."/>
            <person name="Waite D.W."/>
            <person name="Rinke C."/>
            <person name="Skarshewski A."/>
            <person name="Chaumeil P.A."/>
            <person name="Hugenholtz P."/>
        </authorList>
    </citation>
    <scope>NUCLEOTIDE SEQUENCE [LARGE SCALE GENOMIC DNA]</scope>
    <source>
        <strain evidence="3">UBA8844</strain>
    </source>
</reference>
<name>A0A3D4V7T6_9BACT</name>
<protein>
    <submittedName>
        <fullName evidence="3">Peptidase S58 family protein</fullName>
    </submittedName>
</protein>
<dbReference type="CDD" id="cd02252">
    <property type="entry name" value="nylC_like"/>
    <property type="match status" value="1"/>
</dbReference>
<comment type="caution">
    <text evidence="3">The sequence shown here is derived from an EMBL/GenBank/DDBJ whole genome shotgun (WGS) entry which is preliminary data.</text>
</comment>
<organism evidence="3 4">
    <name type="scientific">Gemmatimonas aurantiaca</name>
    <dbReference type="NCBI Taxonomy" id="173480"/>
    <lineage>
        <taxon>Bacteria</taxon>
        <taxon>Pseudomonadati</taxon>
        <taxon>Gemmatimonadota</taxon>
        <taxon>Gemmatimonadia</taxon>
        <taxon>Gemmatimonadales</taxon>
        <taxon>Gemmatimonadaceae</taxon>
        <taxon>Gemmatimonas</taxon>
    </lineage>
</organism>
<dbReference type="PANTHER" id="PTHR36512">
    <property type="entry name" value="D-AMINOPEPTIDASE"/>
    <property type="match status" value="1"/>
</dbReference>
<accession>A0A3D4V7T6</accession>
<evidence type="ECO:0000256" key="1">
    <source>
        <dbReference type="ARBA" id="ARBA00007068"/>
    </source>
</evidence>
<evidence type="ECO:0000256" key="2">
    <source>
        <dbReference type="SAM" id="Phobius"/>
    </source>
</evidence>
<dbReference type="Pfam" id="PF03576">
    <property type="entry name" value="Peptidase_S58"/>
    <property type="match status" value="1"/>
</dbReference>
<dbReference type="EMBL" id="DPIY01000005">
    <property type="protein sequence ID" value="HCT56387.1"/>
    <property type="molecule type" value="Genomic_DNA"/>
</dbReference>
<dbReference type="InterPro" id="IPR005321">
    <property type="entry name" value="Peptidase_S58_DmpA"/>
</dbReference>